<proteinExistence type="predicted"/>
<feature type="compositionally biased region" description="Polar residues" evidence="1">
    <location>
        <begin position="27"/>
        <end position="37"/>
    </location>
</feature>
<dbReference type="EMBL" id="QYTV02000003">
    <property type="protein sequence ID" value="RST75239.1"/>
    <property type="molecule type" value="Genomic_DNA"/>
</dbReference>
<dbReference type="OrthoDB" id="2970540at2"/>
<keyword evidence="3" id="KW-1185">Reference proteome</keyword>
<accession>A0A429Y1W2</accession>
<dbReference type="Pfam" id="PF14153">
    <property type="entry name" value="Spore_coat_CotO"/>
    <property type="match status" value="1"/>
</dbReference>
<dbReference type="RefSeq" id="WP_126049543.1">
    <property type="nucleotide sequence ID" value="NZ_QYTV02000003.1"/>
</dbReference>
<evidence type="ECO:0000313" key="3">
    <source>
        <dbReference type="Proteomes" id="UP000287156"/>
    </source>
</evidence>
<protein>
    <recommendedName>
        <fullName evidence="4">Spore coat protein CotO</fullName>
    </recommendedName>
</protein>
<evidence type="ECO:0000256" key="1">
    <source>
        <dbReference type="SAM" id="MobiDB-lite"/>
    </source>
</evidence>
<gene>
    <name evidence="2" type="ORF">D4T97_008265</name>
</gene>
<name>A0A429Y1W2_9BACI</name>
<sequence>MEKKEKSNSKKPLLYIAQPNFQEPKYQMQNEYNTNTDKPAASHRRERVAPVEQSNVKKGSSNFNEEEEFIFQSEEKQTEEIQVEKQAPISAADYFRHHTHYSEPTRGRLTPVKSFVAMTIEEKLHHLSTKSQFYSCTFTTAANRVFGKLHAVQEDAIVVKTESGEYFTIEKKDLKAIRING</sequence>
<dbReference type="AlphaFoldDB" id="A0A429Y1W2"/>
<evidence type="ECO:0000313" key="2">
    <source>
        <dbReference type="EMBL" id="RST75239.1"/>
    </source>
</evidence>
<reference evidence="2" key="1">
    <citation type="submission" date="2018-12" db="EMBL/GenBank/DDBJ databases">
        <authorList>
            <person name="Sun L."/>
            <person name="Chen Z."/>
        </authorList>
    </citation>
    <scope>NUCLEOTIDE SEQUENCE [LARGE SCALE GENOMIC DNA]</scope>
    <source>
        <strain evidence="2">3-2-2</strain>
    </source>
</reference>
<dbReference type="InterPro" id="IPR025439">
    <property type="entry name" value="Spore_coat_CotO"/>
</dbReference>
<organism evidence="2 3">
    <name type="scientific">Siminovitchia acidinfaciens</name>
    <dbReference type="NCBI Taxonomy" id="2321395"/>
    <lineage>
        <taxon>Bacteria</taxon>
        <taxon>Bacillati</taxon>
        <taxon>Bacillota</taxon>
        <taxon>Bacilli</taxon>
        <taxon>Bacillales</taxon>
        <taxon>Bacillaceae</taxon>
        <taxon>Siminovitchia</taxon>
    </lineage>
</organism>
<evidence type="ECO:0008006" key="4">
    <source>
        <dbReference type="Google" id="ProtNLM"/>
    </source>
</evidence>
<feature type="region of interest" description="Disordered" evidence="1">
    <location>
        <begin position="1"/>
        <end position="64"/>
    </location>
</feature>
<comment type="caution">
    <text evidence="2">The sequence shown here is derived from an EMBL/GenBank/DDBJ whole genome shotgun (WGS) entry which is preliminary data.</text>
</comment>
<dbReference type="Proteomes" id="UP000287156">
    <property type="component" value="Unassembled WGS sequence"/>
</dbReference>